<feature type="region of interest" description="Disordered" evidence="1">
    <location>
        <begin position="1"/>
        <end position="21"/>
    </location>
</feature>
<dbReference type="AlphaFoldDB" id="A0AAN9QAF3"/>
<feature type="region of interest" description="Disordered" evidence="1">
    <location>
        <begin position="70"/>
        <end position="105"/>
    </location>
</feature>
<protein>
    <submittedName>
        <fullName evidence="2">Uncharacterized protein</fullName>
    </submittedName>
</protein>
<organism evidence="2 3">
    <name type="scientific">Canavalia gladiata</name>
    <name type="common">Sword bean</name>
    <name type="synonym">Dolichos gladiatus</name>
    <dbReference type="NCBI Taxonomy" id="3824"/>
    <lineage>
        <taxon>Eukaryota</taxon>
        <taxon>Viridiplantae</taxon>
        <taxon>Streptophyta</taxon>
        <taxon>Embryophyta</taxon>
        <taxon>Tracheophyta</taxon>
        <taxon>Spermatophyta</taxon>
        <taxon>Magnoliopsida</taxon>
        <taxon>eudicotyledons</taxon>
        <taxon>Gunneridae</taxon>
        <taxon>Pentapetalae</taxon>
        <taxon>rosids</taxon>
        <taxon>fabids</taxon>
        <taxon>Fabales</taxon>
        <taxon>Fabaceae</taxon>
        <taxon>Papilionoideae</taxon>
        <taxon>50 kb inversion clade</taxon>
        <taxon>NPAAA clade</taxon>
        <taxon>indigoferoid/millettioid clade</taxon>
        <taxon>Phaseoleae</taxon>
        <taxon>Canavalia</taxon>
    </lineage>
</organism>
<reference evidence="2 3" key="1">
    <citation type="submission" date="2024-01" db="EMBL/GenBank/DDBJ databases">
        <title>The genomes of 5 underutilized Papilionoideae crops provide insights into root nodulation and disease resistanc.</title>
        <authorList>
            <person name="Jiang F."/>
        </authorList>
    </citation>
    <scope>NUCLEOTIDE SEQUENCE [LARGE SCALE GENOMIC DNA]</scope>
    <source>
        <strain evidence="2">LVBAO_FW01</strain>
        <tissue evidence="2">Leaves</tissue>
    </source>
</reference>
<evidence type="ECO:0000313" key="2">
    <source>
        <dbReference type="EMBL" id="KAK7323853.1"/>
    </source>
</evidence>
<comment type="caution">
    <text evidence="2">The sequence shown here is derived from an EMBL/GenBank/DDBJ whole genome shotgun (WGS) entry which is preliminary data.</text>
</comment>
<keyword evidence="3" id="KW-1185">Reference proteome</keyword>
<name>A0AAN9QAF3_CANGL</name>
<dbReference type="Proteomes" id="UP001367508">
    <property type="component" value="Unassembled WGS sequence"/>
</dbReference>
<dbReference type="EMBL" id="JAYMYQ010000006">
    <property type="protein sequence ID" value="KAK7323853.1"/>
    <property type="molecule type" value="Genomic_DNA"/>
</dbReference>
<sequence>MATSWPANELKRNQCGDGRDHQVHLVGSPEQLWIATAATKQAPSRSGFQLNHTREKTIMICTITPTNAEPRVVHSKKSEDPVGDGLSKVITSVRSSSLDKERKYK</sequence>
<evidence type="ECO:0000256" key="1">
    <source>
        <dbReference type="SAM" id="MobiDB-lite"/>
    </source>
</evidence>
<gene>
    <name evidence="2" type="ORF">VNO77_27349</name>
</gene>
<feature type="compositionally biased region" description="Basic and acidic residues" evidence="1">
    <location>
        <begin position="9"/>
        <end position="21"/>
    </location>
</feature>
<accession>A0AAN9QAF3</accession>
<proteinExistence type="predicted"/>
<evidence type="ECO:0000313" key="3">
    <source>
        <dbReference type="Proteomes" id="UP001367508"/>
    </source>
</evidence>